<sequence>MYIERRHRNYFYNFSFYFLILKTFFLCYFLIKNFYSSYNIVIFVFKKNDLFLINYKNSFHVNFIKNKS</sequence>
<proteinExistence type="predicted"/>
<accession>A0ABX5VXM4</accession>
<reference evidence="2 3" key="1">
    <citation type="journal article" date="2020" name="Data Brief">
        <title>Data of de novo genome assembly of the Chlamydia psittaci strain isolated from the livestock in Volga Region, Russian Federation.</title>
        <authorList>
            <person name="Feodorova V.A."/>
            <person name="Zaitsev S.S."/>
            <person name="Khizhnyakova M.A."/>
            <person name="Saltykov Y.V."/>
            <person name="Evstifeev V.V."/>
            <person name="Khusainov F.M."/>
            <person name="Yakovlev S.I."/>
            <person name="Larionova O.S."/>
            <person name="Motin V.L."/>
        </authorList>
    </citation>
    <scope>NUCLEOTIDE SEQUENCE [LARGE SCALE GENOMIC DNA]</scope>
    <source>
        <strain evidence="2 3">Rostinovo-70</strain>
    </source>
</reference>
<keyword evidence="1" id="KW-0472">Membrane</keyword>
<feature type="transmembrane region" description="Helical" evidence="1">
    <location>
        <begin position="12"/>
        <end position="31"/>
    </location>
</feature>
<evidence type="ECO:0000313" key="3">
    <source>
        <dbReference type="Proteomes" id="UP000320536"/>
    </source>
</evidence>
<name>A0ABX5VXM4_9CHLA</name>
<organism evidence="2 3">
    <name type="scientific">Chlamydophila parapsittaci</name>
    <dbReference type="NCBI Taxonomy" id="344886"/>
    <lineage>
        <taxon>Bacteria</taxon>
        <taxon>Pseudomonadati</taxon>
        <taxon>Chlamydiota</taxon>
        <taxon>Chlamydiia</taxon>
        <taxon>Chlamydiales</taxon>
        <taxon>Chlamydiaceae</taxon>
        <taxon>Chlamydia/Chlamydophila group</taxon>
        <taxon>Chlamydia</taxon>
    </lineage>
</organism>
<dbReference type="EMBL" id="CP041038">
    <property type="protein sequence ID" value="QDE37224.1"/>
    <property type="molecule type" value="Genomic_DNA"/>
</dbReference>
<protein>
    <submittedName>
        <fullName evidence="2">Uncharacterized protein</fullName>
    </submittedName>
</protein>
<evidence type="ECO:0000313" key="2">
    <source>
        <dbReference type="EMBL" id="QDE37224.1"/>
    </source>
</evidence>
<evidence type="ECO:0000256" key="1">
    <source>
        <dbReference type="SAM" id="Phobius"/>
    </source>
</evidence>
<keyword evidence="1" id="KW-0812">Transmembrane</keyword>
<gene>
    <name evidence="2" type="ORF">FI836_02775</name>
</gene>
<keyword evidence="1" id="KW-1133">Transmembrane helix</keyword>
<keyword evidence="3" id="KW-1185">Reference proteome</keyword>
<dbReference type="Proteomes" id="UP000320536">
    <property type="component" value="Chromosome"/>
</dbReference>